<evidence type="ECO:0000256" key="6">
    <source>
        <dbReference type="ARBA" id="ARBA00047422"/>
    </source>
</evidence>
<evidence type="ECO:0000256" key="2">
    <source>
        <dbReference type="ARBA" id="ARBA00022603"/>
    </source>
</evidence>
<accession>A0A0E9MX47</accession>
<keyword evidence="5" id="KW-0680">Restriction system</keyword>
<evidence type="ECO:0000256" key="3">
    <source>
        <dbReference type="ARBA" id="ARBA00022679"/>
    </source>
</evidence>
<name>A0A0E9MX47_9BACT</name>
<gene>
    <name evidence="7" type="ORF">FPE01S_01_13315</name>
</gene>
<sequence length="491" mass="55133">MTHVVTESNIDELLDSILRDETEPEFIVVDLFCGAGGTTTGIDKARRHGLKVAKVIACVNHDTLAIKSHWQNHTDVFHFVEDIRTLDLTNLIRIVAFYRMLYPNARLILWASLESTNFSKAKGGQPRDADSRTLADHLERYIVALKPDYIQIENVVKFMSWGPLGENGKPVSRKEGKGWLRWRREICSIGYRDEWKELNSANFGAYMSRNRLFGIFARPSMPIVWPEPTHSKNTAKGSMFISNLQKWKVVKDVLDFADEGESIFNRKKPLSDKTLERIYAGLVKYVAKGDKAFLSKYFSGKPKGKVNSVETPGPTVTTFGSSALIQTKSFSDLSVDQPAGAITCKDHHALVQPVSLLKYNSTDKNGKHTPPSLEEPCPVVAAQSKLGVIQAEFLACYYGKGDNVSSTYSRRRHWLQRIGLRLSNHSTSLTGIMATCKTSHWQLRLAQSCPMINTGWWKLCPSSCRPITITNLSRSKSPARPLRPTASITTW</sequence>
<dbReference type="EMBL" id="BBWV01000001">
    <property type="protein sequence ID" value="GAO42317.1"/>
    <property type="molecule type" value="Genomic_DNA"/>
</dbReference>
<protein>
    <recommendedName>
        <fullName evidence="1">DNA (cytosine-5-)-methyltransferase</fullName>
        <ecNumber evidence="1">2.1.1.37</ecNumber>
    </recommendedName>
</protein>
<keyword evidence="4" id="KW-0949">S-adenosyl-L-methionine</keyword>
<dbReference type="GO" id="GO:0009307">
    <property type="term" value="P:DNA restriction-modification system"/>
    <property type="evidence" value="ECO:0007669"/>
    <property type="project" value="UniProtKB-KW"/>
</dbReference>
<evidence type="ECO:0000313" key="8">
    <source>
        <dbReference type="Proteomes" id="UP000033121"/>
    </source>
</evidence>
<comment type="caution">
    <text evidence="7">The sequence shown here is derived from an EMBL/GenBank/DDBJ whole genome shotgun (WGS) entry which is preliminary data.</text>
</comment>
<keyword evidence="8" id="KW-1185">Reference proteome</keyword>
<proteinExistence type="predicted"/>
<dbReference type="GO" id="GO:0003677">
    <property type="term" value="F:DNA binding"/>
    <property type="evidence" value="ECO:0007669"/>
    <property type="project" value="TreeGrafter"/>
</dbReference>
<dbReference type="PRINTS" id="PR00105">
    <property type="entry name" value="C5METTRFRASE"/>
</dbReference>
<comment type="catalytic activity">
    <reaction evidence="6">
        <text>a 2'-deoxycytidine in DNA + S-adenosyl-L-methionine = a 5-methyl-2'-deoxycytidine in DNA + S-adenosyl-L-homocysteine + H(+)</text>
        <dbReference type="Rhea" id="RHEA:13681"/>
        <dbReference type="Rhea" id="RHEA-COMP:11369"/>
        <dbReference type="Rhea" id="RHEA-COMP:11370"/>
        <dbReference type="ChEBI" id="CHEBI:15378"/>
        <dbReference type="ChEBI" id="CHEBI:57856"/>
        <dbReference type="ChEBI" id="CHEBI:59789"/>
        <dbReference type="ChEBI" id="CHEBI:85452"/>
        <dbReference type="ChEBI" id="CHEBI:85454"/>
        <dbReference type="EC" id="2.1.1.37"/>
    </reaction>
</comment>
<keyword evidence="3 7" id="KW-0808">Transferase</keyword>
<dbReference type="GO" id="GO:0044027">
    <property type="term" value="P:negative regulation of gene expression via chromosomal CpG island methylation"/>
    <property type="evidence" value="ECO:0007669"/>
    <property type="project" value="TreeGrafter"/>
</dbReference>
<dbReference type="Gene3D" id="3.40.50.150">
    <property type="entry name" value="Vaccinia Virus protein VP39"/>
    <property type="match status" value="1"/>
</dbReference>
<dbReference type="GO" id="GO:0032259">
    <property type="term" value="P:methylation"/>
    <property type="evidence" value="ECO:0007669"/>
    <property type="project" value="UniProtKB-KW"/>
</dbReference>
<dbReference type="InterPro" id="IPR001525">
    <property type="entry name" value="C5_MeTfrase"/>
</dbReference>
<evidence type="ECO:0000256" key="1">
    <source>
        <dbReference type="ARBA" id="ARBA00011975"/>
    </source>
</evidence>
<dbReference type="InterPro" id="IPR029063">
    <property type="entry name" value="SAM-dependent_MTases_sf"/>
</dbReference>
<dbReference type="AlphaFoldDB" id="A0A0E9MX47"/>
<dbReference type="SUPFAM" id="SSF53335">
    <property type="entry name" value="S-adenosyl-L-methionine-dependent methyltransferases"/>
    <property type="match status" value="1"/>
</dbReference>
<organism evidence="7 8">
    <name type="scientific">Flavihumibacter petaseus NBRC 106054</name>
    <dbReference type="NCBI Taxonomy" id="1220578"/>
    <lineage>
        <taxon>Bacteria</taxon>
        <taxon>Pseudomonadati</taxon>
        <taxon>Bacteroidota</taxon>
        <taxon>Chitinophagia</taxon>
        <taxon>Chitinophagales</taxon>
        <taxon>Chitinophagaceae</taxon>
        <taxon>Flavihumibacter</taxon>
    </lineage>
</organism>
<dbReference type="PANTHER" id="PTHR10629:SF52">
    <property type="entry name" value="DNA (CYTOSINE-5)-METHYLTRANSFERASE 1"/>
    <property type="match status" value="1"/>
</dbReference>
<dbReference type="PANTHER" id="PTHR10629">
    <property type="entry name" value="CYTOSINE-SPECIFIC METHYLTRANSFERASE"/>
    <property type="match status" value="1"/>
</dbReference>
<dbReference type="Pfam" id="PF00145">
    <property type="entry name" value="DNA_methylase"/>
    <property type="match status" value="1"/>
</dbReference>
<reference evidence="7 8" key="1">
    <citation type="submission" date="2015-04" db="EMBL/GenBank/DDBJ databases">
        <title>Whole genome shotgun sequence of Flavihumibacter petaseus NBRC 106054.</title>
        <authorList>
            <person name="Miyazawa S."/>
            <person name="Hosoyama A."/>
            <person name="Hashimoto M."/>
            <person name="Noguchi M."/>
            <person name="Tsuchikane K."/>
            <person name="Ohji S."/>
            <person name="Yamazoe A."/>
            <person name="Ichikawa N."/>
            <person name="Kimura A."/>
            <person name="Fujita N."/>
        </authorList>
    </citation>
    <scope>NUCLEOTIDE SEQUENCE [LARGE SCALE GENOMIC DNA]</scope>
    <source>
        <strain evidence="7 8">NBRC 106054</strain>
    </source>
</reference>
<evidence type="ECO:0000313" key="7">
    <source>
        <dbReference type="EMBL" id="GAO42317.1"/>
    </source>
</evidence>
<evidence type="ECO:0000256" key="5">
    <source>
        <dbReference type="ARBA" id="ARBA00022747"/>
    </source>
</evidence>
<dbReference type="EC" id="2.1.1.37" evidence="1"/>
<dbReference type="GO" id="GO:0003886">
    <property type="term" value="F:DNA (cytosine-5-)-methyltransferase activity"/>
    <property type="evidence" value="ECO:0007669"/>
    <property type="project" value="UniProtKB-EC"/>
</dbReference>
<dbReference type="STRING" id="1220578.FPE01S_01_13315"/>
<dbReference type="InterPro" id="IPR050390">
    <property type="entry name" value="C5-Methyltransferase"/>
</dbReference>
<dbReference type="Proteomes" id="UP000033121">
    <property type="component" value="Unassembled WGS sequence"/>
</dbReference>
<keyword evidence="2 7" id="KW-0489">Methyltransferase</keyword>
<evidence type="ECO:0000256" key="4">
    <source>
        <dbReference type="ARBA" id="ARBA00022691"/>
    </source>
</evidence>
<dbReference type="OrthoDB" id="32195at2"/>